<dbReference type="Proteomes" id="UP000285575">
    <property type="component" value="Unassembled WGS sequence"/>
</dbReference>
<dbReference type="EMBL" id="SACR01000001">
    <property type="protein sequence ID" value="RVU49412.1"/>
    <property type="molecule type" value="Genomic_DNA"/>
</dbReference>
<name>A0A437RRZ1_9BURK</name>
<sequence length="131" mass="14562">MTPHRSTPEAVAPLWVRVLRWAVRLPQRVLMLLVRGYRLLLKPWLGNACRFEPTCSAYTLEALQRHGALGGSALGGWRLLRCHPWCNGGHDPVPENLPRPTAGLFTRLGLNSDAPLAEDRPSTPSPTRKTP</sequence>
<comment type="similarity">
    <text evidence="1">Belongs to the UPF0161 family.</text>
</comment>
<dbReference type="OrthoDB" id="9801753at2"/>
<dbReference type="AlphaFoldDB" id="A0A437RRZ1"/>
<keyword evidence="4" id="KW-1185">Reference proteome</keyword>
<dbReference type="InterPro" id="IPR002696">
    <property type="entry name" value="Membr_insert_effic_factor_YidD"/>
</dbReference>
<dbReference type="NCBIfam" id="TIGR00278">
    <property type="entry name" value="membrane protein insertion efficiency factor YidD"/>
    <property type="match status" value="1"/>
</dbReference>
<dbReference type="HAMAP" id="MF_00386">
    <property type="entry name" value="UPF0161_YidD"/>
    <property type="match status" value="1"/>
</dbReference>
<comment type="function">
    <text evidence="1">Could be involved in insertion of integral membrane proteins into the membrane.</text>
</comment>
<keyword evidence="1" id="KW-1003">Cell membrane</keyword>
<dbReference type="Pfam" id="PF01809">
    <property type="entry name" value="YidD"/>
    <property type="match status" value="1"/>
</dbReference>
<dbReference type="SMART" id="SM01234">
    <property type="entry name" value="Haemolytic"/>
    <property type="match status" value="1"/>
</dbReference>
<organism evidence="3 4">
    <name type="scientific">Rubrivivax rivuli</name>
    <dbReference type="NCBI Taxonomy" id="1862385"/>
    <lineage>
        <taxon>Bacteria</taxon>
        <taxon>Pseudomonadati</taxon>
        <taxon>Pseudomonadota</taxon>
        <taxon>Betaproteobacteria</taxon>
        <taxon>Burkholderiales</taxon>
        <taxon>Sphaerotilaceae</taxon>
        <taxon>Rubrivivax</taxon>
    </lineage>
</organism>
<evidence type="ECO:0000313" key="3">
    <source>
        <dbReference type="EMBL" id="RVU49412.1"/>
    </source>
</evidence>
<comment type="subcellular location">
    <subcellularLocation>
        <location evidence="1">Cell membrane</location>
        <topology evidence="1">Peripheral membrane protein</topology>
        <orientation evidence="1">Cytoplasmic side</orientation>
    </subcellularLocation>
</comment>
<dbReference type="GO" id="GO:0005886">
    <property type="term" value="C:plasma membrane"/>
    <property type="evidence" value="ECO:0007669"/>
    <property type="project" value="UniProtKB-SubCell"/>
</dbReference>
<gene>
    <name evidence="3" type="primary">yidD</name>
    <name evidence="3" type="ORF">EOE66_02220</name>
</gene>
<reference evidence="3 4" key="1">
    <citation type="submission" date="2019-01" db="EMBL/GenBank/DDBJ databases">
        <authorList>
            <person name="Chen W.-M."/>
        </authorList>
    </citation>
    <scope>NUCLEOTIDE SEQUENCE [LARGE SCALE GENOMIC DNA]</scope>
    <source>
        <strain evidence="3 4">KYPY4</strain>
    </source>
</reference>
<proteinExistence type="inferred from homology"/>
<evidence type="ECO:0000256" key="1">
    <source>
        <dbReference type="HAMAP-Rule" id="MF_00386"/>
    </source>
</evidence>
<protein>
    <recommendedName>
        <fullName evidence="1">Putative membrane protein insertion efficiency factor</fullName>
    </recommendedName>
</protein>
<dbReference type="PANTHER" id="PTHR33383">
    <property type="entry name" value="MEMBRANE PROTEIN INSERTION EFFICIENCY FACTOR-RELATED"/>
    <property type="match status" value="1"/>
</dbReference>
<comment type="caution">
    <text evidence="3">The sequence shown here is derived from an EMBL/GenBank/DDBJ whole genome shotgun (WGS) entry which is preliminary data.</text>
</comment>
<feature type="region of interest" description="Disordered" evidence="2">
    <location>
        <begin position="109"/>
        <end position="131"/>
    </location>
</feature>
<evidence type="ECO:0000256" key="2">
    <source>
        <dbReference type="SAM" id="MobiDB-lite"/>
    </source>
</evidence>
<evidence type="ECO:0000313" key="4">
    <source>
        <dbReference type="Proteomes" id="UP000285575"/>
    </source>
</evidence>
<accession>A0A437RRZ1</accession>
<keyword evidence="1" id="KW-0472">Membrane</keyword>
<dbReference type="PANTHER" id="PTHR33383:SF1">
    <property type="entry name" value="MEMBRANE PROTEIN INSERTION EFFICIENCY FACTOR-RELATED"/>
    <property type="match status" value="1"/>
</dbReference>